<evidence type="ECO:0000313" key="1">
    <source>
        <dbReference type="EMBL" id="SVD87561.1"/>
    </source>
</evidence>
<sequence>LKVDGPGEFELLLGAQTVLEFRGGAEPPVTTHLAADDDASILIDFAPAEGDQGQRRAIVEGAGDEVELQLCAFDLPEIYGWSVSIEYDPDQVRYLSNSFEASTFVPELIALVDERDMSVEVGGANFSKKITSGDGELGTLRFEVLDGFKGETGLKVTRFSRRTLTSIEVMDVETVALVASQEALDGDGELGQRRAISGLDLAGDEAVDHLTAENACPGCDLSGVDLMRVQFPEADLDQADLSEANLAWANFSKARLADARL</sequence>
<organism evidence="1">
    <name type="scientific">marine metagenome</name>
    <dbReference type="NCBI Taxonomy" id="408172"/>
    <lineage>
        <taxon>unclassified sequences</taxon>
        <taxon>metagenomes</taxon>
        <taxon>ecological metagenomes</taxon>
    </lineage>
</organism>
<accession>A0A382YWR0</accession>
<reference evidence="1" key="1">
    <citation type="submission" date="2018-05" db="EMBL/GenBank/DDBJ databases">
        <authorList>
            <person name="Lanie J.A."/>
            <person name="Ng W.-L."/>
            <person name="Kazmierczak K.M."/>
            <person name="Andrzejewski T.M."/>
            <person name="Davidsen T.M."/>
            <person name="Wayne K.J."/>
            <person name="Tettelin H."/>
            <person name="Glass J.I."/>
            <person name="Rusch D."/>
            <person name="Podicherti R."/>
            <person name="Tsui H.-C.T."/>
            <person name="Winkler M.E."/>
        </authorList>
    </citation>
    <scope>NUCLEOTIDE SEQUENCE</scope>
</reference>
<dbReference type="GO" id="GO:0030246">
    <property type="term" value="F:carbohydrate binding"/>
    <property type="evidence" value="ECO:0007669"/>
    <property type="project" value="InterPro"/>
</dbReference>
<dbReference type="SUPFAM" id="SSF141571">
    <property type="entry name" value="Pentapeptide repeat-like"/>
    <property type="match status" value="1"/>
</dbReference>
<dbReference type="EMBL" id="UINC01179067">
    <property type="protein sequence ID" value="SVD87561.1"/>
    <property type="molecule type" value="Genomic_DNA"/>
</dbReference>
<dbReference type="SUPFAM" id="SSF49384">
    <property type="entry name" value="Carbohydrate-binding domain"/>
    <property type="match status" value="1"/>
</dbReference>
<evidence type="ECO:0008006" key="2">
    <source>
        <dbReference type="Google" id="ProtNLM"/>
    </source>
</evidence>
<dbReference type="CDD" id="cd08547">
    <property type="entry name" value="Type_II_cohesin"/>
    <property type="match status" value="1"/>
</dbReference>
<dbReference type="InterPro" id="IPR008965">
    <property type="entry name" value="CBM2/CBM3_carb-bd_dom_sf"/>
</dbReference>
<dbReference type="Gene3D" id="2.160.20.80">
    <property type="entry name" value="E3 ubiquitin-protein ligase SopA"/>
    <property type="match status" value="1"/>
</dbReference>
<dbReference type="Pfam" id="PF00805">
    <property type="entry name" value="Pentapeptide"/>
    <property type="match status" value="1"/>
</dbReference>
<gene>
    <name evidence="1" type="ORF">METZ01_LOCUS440415</name>
</gene>
<dbReference type="AlphaFoldDB" id="A0A382YWR0"/>
<dbReference type="InterPro" id="IPR001646">
    <property type="entry name" value="5peptide_repeat"/>
</dbReference>
<feature type="non-terminal residue" evidence="1">
    <location>
        <position position="261"/>
    </location>
</feature>
<protein>
    <recommendedName>
        <fullName evidence="2">Pentapeptide repeat-containing protein</fullName>
    </recommendedName>
</protein>
<name>A0A382YWR0_9ZZZZ</name>
<dbReference type="Gene3D" id="2.60.40.680">
    <property type="match status" value="1"/>
</dbReference>
<proteinExistence type="predicted"/>
<feature type="non-terminal residue" evidence="1">
    <location>
        <position position="1"/>
    </location>
</feature>